<protein>
    <submittedName>
        <fullName evidence="8">Acyl-CoA dehydrogenase family protein</fullName>
        <ecNumber evidence="8">1.-.-.-</ecNumber>
    </submittedName>
</protein>
<dbReference type="SUPFAM" id="SSF56645">
    <property type="entry name" value="Acyl-CoA dehydrogenase NM domain-like"/>
    <property type="match status" value="1"/>
</dbReference>
<dbReference type="Gene3D" id="2.40.110.10">
    <property type="entry name" value="Butyryl-CoA Dehydrogenase, subunit A, domain 2"/>
    <property type="match status" value="1"/>
</dbReference>
<comment type="cofactor">
    <cofactor evidence="1">
        <name>FAD</name>
        <dbReference type="ChEBI" id="CHEBI:57692"/>
    </cofactor>
</comment>
<keyword evidence="5 8" id="KW-0560">Oxidoreductase</keyword>
<dbReference type="EMBL" id="JAXIVU010000001">
    <property type="protein sequence ID" value="MDY7218019.1"/>
    <property type="molecule type" value="Genomic_DNA"/>
</dbReference>
<evidence type="ECO:0000313" key="9">
    <source>
        <dbReference type="Proteomes" id="UP001294570"/>
    </source>
</evidence>
<evidence type="ECO:0000313" key="8">
    <source>
        <dbReference type="EMBL" id="MDY7218019.1"/>
    </source>
</evidence>
<dbReference type="PANTHER" id="PTHR43884">
    <property type="entry name" value="ACYL-COA DEHYDROGENASE"/>
    <property type="match status" value="1"/>
</dbReference>
<dbReference type="InterPro" id="IPR013786">
    <property type="entry name" value="AcylCoA_DH/ox_N"/>
</dbReference>
<dbReference type="InterPro" id="IPR009075">
    <property type="entry name" value="AcylCo_DH/oxidase_C"/>
</dbReference>
<evidence type="ECO:0000256" key="2">
    <source>
        <dbReference type="ARBA" id="ARBA00009347"/>
    </source>
</evidence>
<dbReference type="EC" id="1.-.-.-" evidence="8"/>
<reference evidence="8 9" key="1">
    <citation type="submission" date="2023-12" db="EMBL/GenBank/DDBJ databases">
        <title>Denitrificimonas halotolerans sp. nov.,a novel species isolated from landfill leachate.</title>
        <authorList>
            <person name="Wang S."/>
        </authorList>
    </citation>
    <scope>NUCLEOTIDE SEQUENCE [LARGE SCALE GENOMIC DNA]</scope>
    <source>
        <strain evidence="8 9">JX-1</strain>
    </source>
</reference>
<evidence type="ECO:0000256" key="3">
    <source>
        <dbReference type="ARBA" id="ARBA00022630"/>
    </source>
</evidence>
<dbReference type="GO" id="GO:0016491">
    <property type="term" value="F:oxidoreductase activity"/>
    <property type="evidence" value="ECO:0007669"/>
    <property type="project" value="UniProtKB-KW"/>
</dbReference>
<sequence length="378" mass="40525">MDFSLSEDQRAIGEMANGLFRDNCSDEQMRDYDLAAKPFMDDVWQTCIETGLHALAIPEQFGGSGLGMTELFCVLEAQGASLAQVPIWQHQLAACCLAEFAGEAHQDLLGQAAAGELLFAVSLSALNSSQGIQLVASAAGDDYSVQGHVGAVPYAAQAQRLLVLAQSEEGPCLVLLDPAAEGVSLVEGTANNGVAAADVQCDKVHVAGTALLPLAAVEWLEQRIVAAVASLQLGVSAEQISRTAEYLKEREQFGRAIGTFQAVQMTMADCHIAVEALRSALYQLLYRLDAGLPSPSEALATQYLSCEAAHLVGHKTQHVHGGIGVDLTYPIHRFLYWSRHLSMVLGSASGSVERLGDWLANNDKLGWKYDLEENQITR</sequence>
<evidence type="ECO:0000259" key="7">
    <source>
        <dbReference type="Pfam" id="PF02771"/>
    </source>
</evidence>
<keyword evidence="9" id="KW-1185">Reference proteome</keyword>
<accession>A0ABU5GM94</accession>
<organism evidence="8 9">
    <name type="scientific">Denitrificimonas halotolerans</name>
    <dbReference type="NCBI Taxonomy" id="3098930"/>
    <lineage>
        <taxon>Bacteria</taxon>
        <taxon>Pseudomonadati</taxon>
        <taxon>Pseudomonadota</taxon>
        <taxon>Gammaproteobacteria</taxon>
        <taxon>Pseudomonadales</taxon>
        <taxon>Pseudomonadaceae</taxon>
        <taxon>Denitrificimonas</taxon>
    </lineage>
</organism>
<keyword evidence="4" id="KW-0274">FAD</keyword>
<dbReference type="Pfam" id="PF00441">
    <property type="entry name" value="Acyl-CoA_dh_1"/>
    <property type="match status" value="1"/>
</dbReference>
<dbReference type="InterPro" id="IPR037069">
    <property type="entry name" value="AcylCoA_DH/ox_N_sf"/>
</dbReference>
<feature type="domain" description="Acyl-CoA dehydrogenase/oxidase C-terminal" evidence="6">
    <location>
        <begin position="227"/>
        <end position="347"/>
    </location>
</feature>
<dbReference type="RefSeq" id="WP_321552125.1">
    <property type="nucleotide sequence ID" value="NZ_JAXIVU010000001.1"/>
</dbReference>
<dbReference type="PANTHER" id="PTHR43884:SF20">
    <property type="entry name" value="ACYL-COA DEHYDROGENASE FADE28"/>
    <property type="match status" value="1"/>
</dbReference>
<feature type="domain" description="Acyl-CoA dehydrogenase/oxidase N-terminal" evidence="7">
    <location>
        <begin position="6"/>
        <end position="115"/>
    </location>
</feature>
<keyword evidence="3" id="KW-0285">Flavoprotein</keyword>
<dbReference type="Pfam" id="PF02771">
    <property type="entry name" value="Acyl-CoA_dh_N"/>
    <property type="match status" value="1"/>
</dbReference>
<dbReference type="Gene3D" id="1.10.540.10">
    <property type="entry name" value="Acyl-CoA dehydrogenase/oxidase, N-terminal domain"/>
    <property type="match status" value="1"/>
</dbReference>
<comment type="similarity">
    <text evidence="2">Belongs to the acyl-CoA dehydrogenase family.</text>
</comment>
<evidence type="ECO:0000256" key="1">
    <source>
        <dbReference type="ARBA" id="ARBA00001974"/>
    </source>
</evidence>
<evidence type="ECO:0000259" key="6">
    <source>
        <dbReference type="Pfam" id="PF00441"/>
    </source>
</evidence>
<proteinExistence type="inferred from homology"/>
<dbReference type="InterPro" id="IPR009100">
    <property type="entry name" value="AcylCoA_DH/oxidase_NM_dom_sf"/>
</dbReference>
<evidence type="ECO:0000256" key="5">
    <source>
        <dbReference type="ARBA" id="ARBA00023002"/>
    </source>
</evidence>
<dbReference type="SUPFAM" id="SSF47203">
    <property type="entry name" value="Acyl-CoA dehydrogenase C-terminal domain-like"/>
    <property type="match status" value="1"/>
</dbReference>
<dbReference type="InterPro" id="IPR036250">
    <property type="entry name" value="AcylCo_DH-like_C"/>
</dbReference>
<evidence type="ECO:0000256" key="4">
    <source>
        <dbReference type="ARBA" id="ARBA00022827"/>
    </source>
</evidence>
<dbReference type="InterPro" id="IPR046373">
    <property type="entry name" value="Acyl-CoA_Oxase/DH_mid-dom_sf"/>
</dbReference>
<comment type="caution">
    <text evidence="8">The sequence shown here is derived from an EMBL/GenBank/DDBJ whole genome shotgun (WGS) entry which is preliminary data.</text>
</comment>
<dbReference type="Proteomes" id="UP001294570">
    <property type="component" value="Unassembled WGS sequence"/>
</dbReference>
<dbReference type="Gene3D" id="1.20.140.10">
    <property type="entry name" value="Butyryl-CoA Dehydrogenase, subunit A, domain 3"/>
    <property type="match status" value="1"/>
</dbReference>
<gene>
    <name evidence="8" type="ORF">TOI97_00260</name>
</gene>
<name>A0ABU5GM94_9GAMM</name>